<proteinExistence type="predicted"/>
<dbReference type="EMBL" id="CP116967">
    <property type="protein sequence ID" value="WNM59703.1"/>
    <property type="molecule type" value="Genomic_DNA"/>
</dbReference>
<reference evidence="3 4" key="1">
    <citation type="submission" date="2023-01" db="EMBL/GenBank/DDBJ databases">
        <title>Cultivation and genomic characterization of new, ubiquitous marine nitrite-oxidizing bacteria from the Nitrospirales.</title>
        <authorList>
            <person name="Mueller A.J."/>
            <person name="Daebeler A."/>
            <person name="Herbold C.W."/>
            <person name="Kirkegaard R.H."/>
            <person name="Daims H."/>
        </authorList>
    </citation>
    <scope>NUCLEOTIDE SEQUENCE [LARGE SCALE GENOMIC DNA]</scope>
    <source>
        <strain evidence="3 4">VA</strain>
    </source>
</reference>
<feature type="region of interest" description="Disordered" evidence="1">
    <location>
        <begin position="474"/>
        <end position="494"/>
    </location>
</feature>
<dbReference type="PROSITE" id="PS51257">
    <property type="entry name" value="PROKAR_LIPOPROTEIN"/>
    <property type="match status" value="1"/>
</dbReference>
<organism evidence="3 4">
    <name type="scientific">Candidatus Nitrospira allomarina</name>
    <dbReference type="NCBI Taxonomy" id="3020900"/>
    <lineage>
        <taxon>Bacteria</taxon>
        <taxon>Pseudomonadati</taxon>
        <taxon>Nitrospirota</taxon>
        <taxon>Nitrospiria</taxon>
        <taxon>Nitrospirales</taxon>
        <taxon>Nitrospiraceae</taxon>
        <taxon>Nitrospira</taxon>
    </lineage>
</organism>
<evidence type="ECO:0000256" key="1">
    <source>
        <dbReference type="SAM" id="MobiDB-lite"/>
    </source>
</evidence>
<dbReference type="Proteomes" id="UP001302719">
    <property type="component" value="Chromosome"/>
</dbReference>
<evidence type="ECO:0000313" key="3">
    <source>
        <dbReference type="EMBL" id="WNM59703.1"/>
    </source>
</evidence>
<keyword evidence="4" id="KW-1185">Reference proteome</keyword>
<dbReference type="AlphaFoldDB" id="A0AA96GIS0"/>
<sequence>MRTWKRCIALLPFLLVAVACSHTIPPYTAKPVPPQQFTPPTPDAIEVPEVQLPDSALPVTLVLDLTPLEETLQASMPEHFSEAFHPLQKDYRWDFVREAEPQVTIQDGLVTIHSTYRGDIEANTASRGCRLDPVFPILNTTGKLELEQEGNALVLRLKSPQIDIDLKPESESKCNMFNIPVKDQLAELLNTPMLVESMTRAVEESGYQVPLEQVWTKLQAPVAVNVVKFNTQACIYGKPTEMAIGTLKGTVQRTTIPIVVNETPTATFENSCAKPTAEVMKITSGAALLEGKPYKVLASVSVPYSEVNRELQERLVHQPVKDPNVDMVINKATASDSGGKALFTINTTGDLNGTIYYWGTPQLEGEGSVMTMSDLQMASESKTMLEDIKVGYWKIIDQQLRDKLQTATRVDLSDRIAKMKSAITGTHASGDVTREITIGQQQPQRAYSIPGALVADILLEGSANLTAPVELATRSMPGKTPDKISIFSQPPTQR</sequence>
<protein>
    <submittedName>
        <fullName evidence="3">DUF4403 family protein</fullName>
    </submittedName>
</protein>
<gene>
    <name evidence="3" type="ORF">PP769_08090</name>
</gene>
<dbReference type="KEGG" id="nall:PP769_08090"/>
<dbReference type="Pfam" id="PF14356">
    <property type="entry name" value="DUF4403"/>
    <property type="match status" value="1"/>
</dbReference>
<accession>A0AA96GIS0</accession>
<name>A0AA96GIS0_9BACT</name>
<dbReference type="RefSeq" id="WP_312646514.1">
    <property type="nucleotide sequence ID" value="NZ_CP116967.1"/>
</dbReference>
<feature type="signal peptide" evidence="2">
    <location>
        <begin position="1"/>
        <end position="29"/>
    </location>
</feature>
<evidence type="ECO:0000313" key="4">
    <source>
        <dbReference type="Proteomes" id="UP001302719"/>
    </source>
</evidence>
<evidence type="ECO:0000256" key="2">
    <source>
        <dbReference type="SAM" id="SignalP"/>
    </source>
</evidence>
<dbReference type="InterPro" id="IPR025515">
    <property type="entry name" value="DUF4403"/>
</dbReference>
<keyword evidence="2" id="KW-0732">Signal</keyword>
<feature type="chain" id="PRO_5041743118" evidence="2">
    <location>
        <begin position="30"/>
        <end position="494"/>
    </location>
</feature>